<evidence type="ECO:0000313" key="4">
    <source>
        <dbReference type="EMBL" id="MFC4755622.1"/>
    </source>
</evidence>
<evidence type="ECO:0000259" key="3">
    <source>
        <dbReference type="Pfam" id="PF17936"/>
    </source>
</evidence>
<dbReference type="InterPro" id="IPR017868">
    <property type="entry name" value="Filamin/ABP280_repeat-like"/>
</dbReference>
<reference evidence="5" key="1">
    <citation type="journal article" date="2019" name="Int. J. Syst. Evol. Microbiol.">
        <title>The Global Catalogue of Microorganisms (GCM) 10K type strain sequencing project: providing services to taxonomists for standard genome sequencing and annotation.</title>
        <authorList>
            <consortium name="The Broad Institute Genomics Platform"/>
            <consortium name="The Broad Institute Genome Sequencing Center for Infectious Disease"/>
            <person name="Wu L."/>
            <person name="Ma J."/>
        </authorList>
    </citation>
    <scope>NUCLEOTIDE SEQUENCE [LARGE SCALE GENOMIC DNA]</scope>
    <source>
        <strain evidence="5">JCM 11882</strain>
    </source>
</reference>
<protein>
    <submittedName>
        <fullName evidence="4">Ig-like domain repeat protein</fullName>
    </submittedName>
</protein>
<comment type="caution">
    <text evidence="4">The sequence shown here is derived from an EMBL/GenBank/DDBJ whole genome shotgun (WGS) entry which is preliminary data.</text>
</comment>
<feature type="compositionally biased region" description="Gly residues" evidence="1">
    <location>
        <begin position="1403"/>
        <end position="1412"/>
    </location>
</feature>
<feature type="domain" description="Bacterial Ig-like" evidence="2">
    <location>
        <begin position="372"/>
        <end position="454"/>
    </location>
</feature>
<organism evidence="4 5">
    <name type="scientific">Dietzia aurantiaca</name>
    <dbReference type="NCBI Taxonomy" id="983873"/>
    <lineage>
        <taxon>Bacteria</taxon>
        <taxon>Bacillati</taxon>
        <taxon>Actinomycetota</taxon>
        <taxon>Actinomycetes</taxon>
        <taxon>Mycobacteriales</taxon>
        <taxon>Dietziaceae</taxon>
        <taxon>Dietzia</taxon>
    </lineage>
</organism>
<feature type="domain" description="Bacterial Ig-like" evidence="2">
    <location>
        <begin position="464"/>
        <end position="548"/>
    </location>
</feature>
<feature type="domain" description="Bacterial Ig-like" evidence="2">
    <location>
        <begin position="1115"/>
        <end position="1197"/>
    </location>
</feature>
<accession>A0ABV9PR95</accession>
<dbReference type="Proteomes" id="UP001595836">
    <property type="component" value="Unassembled WGS sequence"/>
</dbReference>
<evidence type="ECO:0000259" key="2">
    <source>
        <dbReference type="Pfam" id="PF16640"/>
    </source>
</evidence>
<name>A0ABV9PR95_9ACTN</name>
<evidence type="ECO:0000256" key="1">
    <source>
        <dbReference type="SAM" id="MobiDB-lite"/>
    </source>
</evidence>
<proteinExistence type="predicted"/>
<dbReference type="EMBL" id="JBHSHP010000049">
    <property type="protein sequence ID" value="MFC4755622.1"/>
    <property type="molecule type" value="Genomic_DNA"/>
</dbReference>
<dbReference type="InterPro" id="IPR041498">
    <property type="entry name" value="Big_6"/>
</dbReference>
<dbReference type="InterPro" id="IPR032109">
    <property type="entry name" value="Big_3_5"/>
</dbReference>
<dbReference type="RefSeq" id="WP_344994731.1">
    <property type="nucleotide sequence ID" value="NZ_BAABCD010000046.1"/>
</dbReference>
<gene>
    <name evidence="4" type="ORF">ACFO7U_12655</name>
</gene>
<feature type="compositionally biased region" description="Low complexity" evidence="1">
    <location>
        <begin position="1413"/>
        <end position="1422"/>
    </location>
</feature>
<feature type="domain" description="Bacterial Ig-like" evidence="2">
    <location>
        <begin position="926"/>
        <end position="1005"/>
    </location>
</feature>
<dbReference type="InterPro" id="IPR013783">
    <property type="entry name" value="Ig-like_fold"/>
</dbReference>
<feature type="domain" description="Bacterial Ig-like" evidence="2">
    <location>
        <begin position="276"/>
        <end position="358"/>
    </location>
</feature>
<sequence>MIRQVARRTTAVVSSVGLAVGILVVGGAGVASAEPVTASATYSGAGASSFRIDRTVSSASPTYGDEVTVRINVQRTSWGDLLDGVRSDVPSCFERVIGTTRGQASGGSLISESNNEFSFSGNRANWNGPGVGPWFWMESSYRVLCDAGNIPTGGAEFRNVWGSYRGSMSLGPTITVQRKATLTSITQPEPVVVGQPTALNATTDAHDGTTVEFLVDRSVVGSAPASEGVAAFNWTAKAPGFYEIQARALETNTHASSSSSVVSAEVVKSSSTVSVSAASPAMAGSIVPLTATTTGIADGQPVEFLVDGQSLGTADVDNGTATYTSWTPATAGDYTVQARYASSATVAGSQSQQVGVTVIDPIQQTFTTLDVDPTPVPGQVSTLTATVENGNDGDSVEFSNHGTEIGTGTIEDGVATFSWTPPVGQAAMPYILMATYLGSDGYAASTSAPVTGTVGLVQTSASVVSAPATATVGEPVTLRATVTGGTTGETIEFRNGESVLTSVTLPSSGNASANWIPTETGVYNVTAHYQGTDTTNPASSPTATTVSVQASESTIDLVAPSPGTVGQATTLTARTTGIPDGQSLSFTVNGTVVDSAQVTAGQASIQWTPTAAGEYEVQAVYVGTDDVGPSQSETVVVVVTNVETTTSAVTASSNPVTGAAVTLTATVIDGTEGANVEFRDGTTVLCTAQVGADGIATCSWIPEEIGGVAVTAHYLGDDTTLASDSPDATTVDVRQGAVTPPGRLEVTPANPDAGQTVTVSGTAPAGSTVEVFTAGYTRQCSATTTVDGTFTCELGPLPVGTNTISAVATLNDVPSQIVSATVTIAQVTPTLTLTGPASVKPGQDAELTLTTTGIPDGETAGILVDDSVVGQATINGDAATYTWNPTTAGTYTIRASYGGSDSVADEVSNELTITVDALSSSTSRVSATPTSVPVGGTVTLAATITDGTEGVDVEFRNGEEVLCSDAIGADGTASCEWDTDAVGTFNVVAHYLGEAGVNNPSHSAQPTKIEVGKTASTVALTATSPVEVNGTVTFELKTTGIADGQTVDIKVGGAVVASPAISDGKATATWTAPAAPATLTAVAQYAGNATVGESTSEPVSIEVGKAPSTISTVDAASQATASQPATLSATVTGGTVGADVEFRYGTEVLCTSQVAADGTVVCPWTPSASGTVQVTAHYLGDATTNASDSASATTITVVEAPDTEAPAAPTGITVSPQPVTVGETVTVTGSAEAGSTVSVMVDGVEVCQATATGGTFECSFVATEGMDGRQVTVTATDAADNTSDAGNGGTLQVDPAVVDPTEPTITVTPAQPVAGQKVEIEITGDAGEEVVIISGDREICRVTLDEDGTATCEWTPAAEGQTVLKATVGDQTVEKTVTVRPAGGGGGDDNGSGSLDSGSLGSLVGGTGGTSGSLGSLSSLGG</sequence>
<dbReference type="Pfam" id="PF16640">
    <property type="entry name" value="Big_3_5"/>
    <property type="match status" value="7"/>
</dbReference>
<feature type="compositionally biased region" description="Low complexity" evidence="1">
    <location>
        <begin position="1391"/>
        <end position="1402"/>
    </location>
</feature>
<feature type="domain" description="Bacterial Ig" evidence="3">
    <location>
        <begin position="1205"/>
        <end position="1286"/>
    </location>
</feature>
<feature type="domain" description="Bacterial Ig-like" evidence="2">
    <location>
        <begin position="650"/>
        <end position="733"/>
    </location>
</feature>
<evidence type="ECO:0000313" key="5">
    <source>
        <dbReference type="Proteomes" id="UP001595836"/>
    </source>
</evidence>
<feature type="domain" description="Bacterial Ig-like" evidence="2">
    <location>
        <begin position="559"/>
        <end position="640"/>
    </location>
</feature>
<dbReference type="Gene3D" id="2.60.40.10">
    <property type="entry name" value="Immunoglobulins"/>
    <property type="match status" value="12"/>
</dbReference>
<dbReference type="Pfam" id="PF17936">
    <property type="entry name" value="Big_6"/>
    <property type="match status" value="1"/>
</dbReference>
<dbReference type="PROSITE" id="PS50194">
    <property type="entry name" value="FILAMIN_REPEAT"/>
    <property type="match status" value="1"/>
</dbReference>
<feature type="region of interest" description="Disordered" evidence="1">
    <location>
        <begin position="1378"/>
        <end position="1422"/>
    </location>
</feature>
<keyword evidence="5" id="KW-1185">Reference proteome</keyword>